<evidence type="ECO:0000313" key="4">
    <source>
        <dbReference type="Proteomes" id="UP001270362"/>
    </source>
</evidence>
<keyword evidence="4" id="KW-1185">Reference proteome</keyword>
<evidence type="ECO:0000313" key="3">
    <source>
        <dbReference type="EMBL" id="KAK3688942.1"/>
    </source>
</evidence>
<feature type="compositionally biased region" description="Polar residues" evidence="1">
    <location>
        <begin position="76"/>
        <end position="92"/>
    </location>
</feature>
<dbReference type="AlphaFoldDB" id="A0AAE0XAU5"/>
<reference evidence="3" key="2">
    <citation type="submission" date="2023-06" db="EMBL/GenBank/DDBJ databases">
        <authorList>
            <consortium name="Lawrence Berkeley National Laboratory"/>
            <person name="Haridas S."/>
            <person name="Hensen N."/>
            <person name="Bonometti L."/>
            <person name="Westerberg I."/>
            <person name="Brannstrom I.O."/>
            <person name="Guillou S."/>
            <person name="Cros-Aarteil S."/>
            <person name="Calhoun S."/>
            <person name="Kuo A."/>
            <person name="Mondo S."/>
            <person name="Pangilinan J."/>
            <person name="Riley R."/>
            <person name="Labutti K."/>
            <person name="Andreopoulos B."/>
            <person name="Lipzen A."/>
            <person name="Chen C."/>
            <person name="Yanf M."/>
            <person name="Daum C."/>
            <person name="Ng V."/>
            <person name="Clum A."/>
            <person name="Steindorff A."/>
            <person name="Ohm R."/>
            <person name="Martin F."/>
            <person name="Silar P."/>
            <person name="Natvig D."/>
            <person name="Lalanne C."/>
            <person name="Gautier V."/>
            <person name="Ament-Velasquez S.L."/>
            <person name="Kruys A."/>
            <person name="Hutchinson M.I."/>
            <person name="Powell A.J."/>
            <person name="Barry K."/>
            <person name="Miller A.N."/>
            <person name="Grigoriev I.V."/>
            <person name="Debuchy R."/>
            <person name="Gladieux P."/>
            <person name="Thoren M.H."/>
            <person name="Johannesson H."/>
        </authorList>
    </citation>
    <scope>NUCLEOTIDE SEQUENCE</scope>
    <source>
        <strain evidence="3">CBS 314.62</strain>
    </source>
</reference>
<feature type="region of interest" description="Disordered" evidence="1">
    <location>
        <begin position="76"/>
        <end position="99"/>
    </location>
</feature>
<evidence type="ECO:0008006" key="5">
    <source>
        <dbReference type="Google" id="ProtNLM"/>
    </source>
</evidence>
<sequence>MRTDRRCSFTRESTSRVRHELFFLLLLLLSVFSPASGTCPVHQVQSPIHPNPESNLVTDTIGCWVTTRQVGVHSAQTLQPLSTTGDRQSRVPSSGGRRRQRLAFLGAGSGTERAKEGAHVVIGRSALPSSITKKKQKKRQTFWLEAWPGTHATPPRAMITRTSETAGLSWEITEGKEKRHSASYLEA</sequence>
<evidence type="ECO:0000256" key="1">
    <source>
        <dbReference type="SAM" id="MobiDB-lite"/>
    </source>
</evidence>
<gene>
    <name evidence="3" type="ORF">B0T22DRAFT_460586</name>
</gene>
<name>A0AAE0XAU5_9PEZI</name>
<feature type="signal peptide" evidence="2">
    <location>
        <begin position="1"/>
        <end position="37"/>
    </location>
</feature>
<accession>A0AAE0XAU5</accession>
<proteinExistence type="predicted"/>
<evidence type="ECO:0000256" key="2">
    <source>
        <dbReference type="SAM" id="SignalP"/>
    </source>
</evidence>
<organism evidence="3 4">
    <name type="scientific">Podospora appendiculata</name>
    <dbReference type="NCBI Taxonomy" id="314037"/>
    <lineage>
        <taxon>Eukaryota</taxon>
        <taxon>Fungi</taxon>
        <taxon>Dikarya</taxon>
        <taxon>Ascomycota</taxon>
        <taxon>Pezizomycotina</taxon>
        <taxon>Sordariomycetes</taxon>
        <taxon>Sordariomycetidae</taxon>
        <taxon>Sordariales</taxon>
        <taxon>Podosporaceae</taxon>
        <taxon>Podospora</taxon>
    </lineage>
</organism>
<dbReference type="EMBL" id="JAULSO010000002">
    <property type="protein sequence ID" value="KAK3688942.1"/>
    <property type="molecule type" value="Genomic_DNA"/>
</dbReference>
<comment type="caution">
    <text evidence="3">The sequence shown here is derived from an EMBL/GenBank/DDBJ whole genome shotgun (WGS) entry which is preliminary data.</text>
</comment>
<reference evidence="3" key="1">
    <citation type="journal article" date="2023" name="Mol. Phylogenet. Evol.">
        <title>Genome-scale phylogeny and comparative genomics of the fungal order Sordariales.</title>
        <authorList>
            <person name="Hensen N."/>
            <person name="Bonometti L."/>
            <person name="Westerberg I."/>
            <person name="Brannstrom I.O."/>
            <person name="Guillou S."/>
            <person name="Cros-Aarteil S."/>
            <person name="Calhoun S."/>
            <person name="Haridas S."/>
            <person name="Kuo A."/>
            <person name="Mondo S."/>
            <person name="Pangilinan J."/>
            <person name="Riley R."/>
            <person name="LaButti K."/>
            <person name="Andreopoulos B."/>
            <person name="Lipzen A."/>
            <person name="Chen C."/>
            <person name="Yan M."/>
            <person name="Daum C."/>
            <person name="Ng V."/>
            <person name="Clum A."/>
            <person name="Steindorff A."/>
            <person name="Ohm R.A."/>
            <person name="Martin F."/>
            <person name="Silar P."/>
            <person name="Natvig D.O."/>
            <person name="Lalanne C."/>
            <person name="Gautier V."/>
            <person name="Ament-Velasquez S.L."/>
            <person name="Kruys A."/>
            <person name="Hutchinson M.I."/>
            <person name="Powell A.J."/>
            <person name="Barry K."/>
            <person name="Miller A.N."/>
            <person name="Grigoriev I.V."/>
            <person name="Debuchy R."/>
            <person name="Gladieux P."/>
            <person name="Hiltunen Thoren M."/>
            <person name="Johannesson H."/>
        </authorList>
    </citation>
    <scope>NUCLEOTIDE SEQUENCE</scope>
    <source>
        <strain evidence="3">CBS 314.62</strain>
    </source>
</reference>
<protein>
    <recommendedName>
        <fullName evidence="5">Secreted protein</fullName>
    </recommendedName>
</protein>
<dbReference type="Proteomes" id="UP001270362">
    <property type="component" value="Unassembled WGS sequence"/>
</dbReference>
<keyword evidence="2" id="KW-0732">Signal</keyword>
<feature type="chain" id="PRO_5041968117" description="Secreted protein" evidence="2">
    <location>
        <begin position="38"/>
        <end position="187"/>
    </location>
</feature>